<evidence type="ECO:0000313" key="6">
    <source>
        <dbReference type="EMBL" id="MDH0739578.1"/>
    </source>
</evidence>
<dbReference type="AlphaFoldDB" id="A0AA42LU17"/>
<evidence type="ECO:0000259" key="5">
    <source>
        <dbReference type="PROSITE" id="PS51898"/>
    </source>
</evidence>
<evidence type="ECO:0000256" key="4">
    <source>
        <dbReference type="ARBA" id="ARBA00023172"/>
    </source>
</evidence>
<dbReference type="InterPro" id="IPR025166">
    <property type="entry name" value="Integrase_DNA_bind_dom"/>
</dbReference>
<proteinExistence type="inferred from homology"/>
<dbReference type="InterPro" id="IPR013762">
    <property type="entry name" value="Integrase-like_cat_sf"/>
</dbReference>
<keyword evidence="2" id="KW-0229">DNA integration</keyword>
<keyword evidence="3" id="KW-0238">DNA-binding</keyword>
<dbReference type="InterPro" id="IPR002104">
    <property type="entry name" value="Integrase_catalytic"/>
</dbReference>
<evidence type="ECO:0000256" key="1">
    <source>
        <dbReference type="ARBA" id="ARBA00008857"/>
    </source>
</evidence>
<dbReference type="PROSITE" id="PS51898">
    <property type="entry name" value="TYR_RECOMBINASE"/>
    <property type="match status" value="1"/>
</dbReference>
<dbReference type="InterPro" id="IPR053876">
    <property type="entry name" value="Phage_int_M"/>
</dbReference>
<dbReference type="EMBL" id="JAOCDZ010000027">
    <property type="protein sequence ID" value="MDH0739578.1"/>
    <property type="molecule type" value="Genomic_DNA"/>
</dbReference>
<protein>
    <submittedName>
        <fullName evidence="6">Tyrosine-type recombinase/integrase</fullName>
    </submittedName>
</protein>
<evidence type="ECO:0000313" key="7">
    <source>
        <dbReference type="Proteomes" id="UP001161094"/>
    </source>
</evidence>
<dbReference type="GO" id="GO:0015074">
    <property type="term" value="P:DNA integration"/>
    <property type="evidence" value="ECO:0007669"/>
    <property type="project" value="UniProtKB-KW"/>
</dbReference>
<feature type="domain" description="Tyr recombinase" evidence="5">
    <location>
        <begin position="264"/>
        <end position="476"/>
    </location>
</feature>
<dbReference type="Gene3D" id="1.10.150.130">
    <property type="match status" value="1"/>
</dbReference>
<dbReference type="PANTHER" id="PTHR30629">
    <property type="entry name" value="PROPHAGE INTEGRASE"/>
    <property type="match status" value="1"/>
</dbReference>
<dbReference type="Pfam" id="PF22022">
    <property type="entry name" value="Phage_int_M"/>
    <property type="match status" value="1"/>
</dbReference>
<dbReference type="Pfam" id="PF13356">
    <property type="entry name" value="Arm-DNA-bind_3"/>
    <property type="match status" value="1"/>
</dbReference>
<comment type="caution">
    <text evidence="6">The sequence shown here is derived from an EMBL/GenBank/DDBJ whole genome shotgun (WGS) entry which is preliminary data.</text>
</comment>
<dbReference type="InterPro" id="IPR050808">
    <property type="entry name" value="Phage_Integrase"/>
</dbReference>
<dbReference type="InterPro" id="IPR010998">
    <property type="entry name" value="Integrase_recombinase_N"/>
</dbReference>
<reference evidence="6" key="1">
    <citation type="submission" date="2022-09" db="EMBL/GenBank/DDBJ databases">
        <title>Intensive care unit water sources are persistently colonized with multi-drug resistant bacteria and are the site of extensive horizontal gene transfer of antibiotic resistance genes.</title>
        <authorList>
            <person name="Diorio-Toth L."/>
        </authorList>
    </citation>
    <scope>NUCLEOTIDE SEQUENCE</scope>
    <source>
        <strain evidence="6">GD03843</strain>
    </source>
</reference>
<organism evidence="6 7">
    <name type="scientific">Achromobacter spanius</name>
    <dbReference type="NCBI Taxonomy" id="217203"/>
    <lineage>
        <taxon>Bacteria</taxon>
        <taxon>Pseudomonadati</taxon>
        <taxon>Pseudomonadota</taxon>
        <taxon>Betaproteobacteria</taxon>
        <taxon>Burkholderiales</taxon>
        <taxon>Alcaligenaceae</taxon>
        <taxon>Achromobacter</taxon>
    </lineage>
</organism>
<dbReference type="RefSeq" id="WP_081398509.1">
    <property type="nucleotide sequence ID" value="NZ_JAOCDZ010000027.1"/>
</dbReference>
<dbReference type="Gene3D" id="1.10.443.10">
    <property type="entry name" value="Intergrase catalytic core"/>
    <property type="match status" value="1"/>
</dbReference>
<dbReference type="InterPro" id="IPR038488">
    <property type="entry name" value="Integrase_DNA-bd_sf"/>
</dbReference>
<dbReference type="InterPro" id="IPR011010">
    <property type="entry name" value="DNA_brk_join_enz"/>
</dbReference>
<dbReference type="CDD" id="cd00801">
    <property type="entry name" value="INT_P4_C"/>
    <property type="match status" value="1"/>
</dbReference>
<accession>A0AA42LU17</accession>
<dbReference type="GO" id="GO:0003677">
    <property type="term" value="F:DNA binding"/>
    <property type="evidence" value="ECO:0007669"/>
    <property type="project" value="UniProtKB-KW"/>
</dbReference>
<name>A0AA42LU17_9BURK</name>
<sequence length="507" mass="57702">MRQKNGEIRGNMTRYPKRGKGARWTVKELEAVPAEWVGDHLADGDGLTGEIRIQRGTMAVVWRYAYRMGDKVKRFYCGSWPERTLDEIRSARNKARADIKAGRNPSAVRDLEKAQMREAMAAESAAVTAAEEEATTDALSFQEMYKSWLESGVKRADGNTEVKRIVEKDVLPLIGDTPVRSIREKDIERVIRSIVGRGCNRLAEVTYQILGQMFHWAEKRQPWRKLLSEGNPVELVELGVLLADDYDPDNARERVLPPIEIVELQTRYRELEEQYLASDDKRKRKPPSKALQAVSWICLSTLCRIGELHLTEITHLDLREGTWFIPKANVKGRKSQKRDHLVFLSPFAVKHFETLVSLAGSSRWLLPSRDNDDAGVDQPMYKQAFTKQIKDRQAMFNGQPKARRASDNSLVLGKGHNGNWTPHDLRRTGSTIMESLGIDPNIIDRCQNHVIHTGKNRVRRHYQLYDYADEKQAAWAKLGDYLGRLLSGAVAPAELQKRLTAKQLLAA</sequence>
<dbReference type="GO" id="GO:0006310">
    <property type="term" value="P:DNA recombination"/>
    <property type="evidence" value="ECO:0007669"/>
    <property type="project" value="UniProtKB-KW"/>
</dbReference>
<evidence type="ECO:0000256" key="2">
    <source>
        <dbReference type="ARBA" id="ARBA00022908"/>
    </source>
</evidence>
<comment type="similarity">
    <text evidence="1">Belongs to the 'phage' integrase family.</text>
</comment>
<gene>
    <name evidence="6" type="ORF">N5D93_27490</name>
</gene>
<keyword evidence="4" id="KW-0233">DNA recombination</keyword>
<dbReference type="Gene3D" id="3.30.160.390">
    <property type="entry name" value="Integrase, DNA-binding domain"/>
    <property type="match status" value="1"/>
</dbReference>
<dbReference type="SUPFAM" id="SSF56349">
    <property type="entry name" value="DNA breaking-rejoining enzymes"/>
    <property type="match status" value="1"/>
</dbReference>
<dbReference type="PANTHER" id="PTHR30629:SF2">
    <property type="entry name" value="PROPHAGE INTEGRASE INTS-RELATED"/>
    <property type="match status" value="1"/>
</dbReference>
<evidence type="ECO:0000256" key="3">
    <source>
        <dbReference type="ARBA" id="ARBA00023125"/>
    </source>
</evidence>
<dbReference type="Pfam" id="PF00589">
    <property type="entry name" value="Phage_integrase"/>
    <property type="match status" value="1"/>
</dbReference>
<dbReference type="Proteomes" id="UP001161094">
    <property type="component" value="Unassembled WGS sequence"/>
</dbReference>